<feature type="transmembrane region" description="Helical" evidence="14">
    <location>
        <begin position="143"/>
        <end position="161"/>
    </location>
</feature>
<dbReference type="PROSITE" id="PS00237">
    <property type="entry name" value="G_PROTEIN_RECEP_F1_1"/>
    <property type="match status" value="2"/>
</dbReference>
<evidence type="ECO:0000256" key="9">
    <source>
        <dbReference type="ARBA" id="ARBA00023157"/>
    </source>
</evidence>
<dbReference type="PANTHER" id="PTHR24242:SF183">
    <property type="entry name" value="OLFACTORY RECEPTOR 11G2"/>
    <property type="match status" value="1"/>
</dbReference>
<comment type="similarity">
    <text evidence="13">Belongs to the G-protein coupled receptor 1 family.</text>
</comment>
<dbReference type="CDD" id="cd15913">
    <property type="entry name" value="7tmA_OR11G-like"/>
    <property type="match status" value="1"/>
</dbReference>
<feature type="transmembrane region" description="Helical" evidence="14">
    <location>
        <begin position="474"/>
        <end position="493"/>
    </location>
</feature>
<dbReference type="PANTHER" id="PTHR24242">
    <property type="entry name" value="G-PROTEIN COUPLED RECEPTOR"/>
    <property type="match status" value="1"/>
</dbReference>
<evidence type="ECO:0000256" key="7">
    <source>
        <dbReference type="ARBA" id="ARBA00023040"/>
    </source>
</evidence>
<feature type="transmembrane region" description="Helical" evidence="14">
    <location>
        <begin position="241"/>
        <end position="261"/>
    </location>
</feature>
<dbReference type="InterPro" id="IPR050939">
    <property type="entry name" value="Olfactory_GPCR1"/>
</dbReference>
<dbReference type="FunFam" id="1.20.1070.10:FF:000001">
    <property type="entry name" value="Olfactory receptor"/>
    <property type="match status" value="2"/>
</dbReference>
<feature type="transmembrane region" description="Helical" evidence="14">
    <location>
        <begin position="292"/>
        <end position="318"/>
    </location>
</feature>
<gene>
    <name evidence="16" type="ORF">TREES_T100011124</name>
</gene>
<evidence type="ECO:0000256" key="11">
    <source>
        <dbReference type="ARBA" id="ARBA00023180"/>
    </source>
</evidence>
<keyword evidence="6 14" id="KW-1133">Transmembrane helix</keyword>
<feature type="transmembrane region" description="Helical" evidence="14">
    <location>
        <begin position="540"/>
        <end position="559"/>
    </location>
</feature>
<dbReference type="InterPro" id="IPR000725">
    <property type="entry name" value="Olfact_rcpt"/>
</dbReference>
<evidence type="ECO:0000256" key="8">
    <source>
        <dbReference type="ARBA" id="ARBA00023136"/>
    </source>
</evidence>
<keyword evidence="4 13" id="KW-0812">Transmembrane</keyword>
<keyword evidence="8 14" id="KW-0472">Membrane</keyword>
<evidence type="ECO:0000256" key="3">
    <source>
        <dbReference type="ARBA" id="ARBA00022606"/>
    </source>
</evidence>
<sequence>MKTNTPSNSSTISGFILLGFPCPREGQILLFVLFSVIYLLTVMGNGCIICAVCWDQRLHTPMYILLANFSFLEICYVTSTVPNMLANFLSNTKVISFSGCFLQFYFFFSLGSTECFILAVMAFDRYLAICRPLHYPSFMTGHLCRILVGSCWALGFLWFLIPIIGISLMSFCGDRIIDHFLCDPGPLLALTCYRAPIIELTSSTLSSLLLFIPFLFIMGSYAMVLRAVLKVPSAAGRQKAFSTCGSHLAVVSLFYGSVMVISPHMKINTPSNSSTITGFILLGFPCPKEEQILLFVLFTVLYLLTLMGNGCIICAVCWDQRLHTPMYILLANFSFLEIWYVTSTVPNMLANLLSDTKVISFSGCIIQFYFFFSLGSTENFFLAVMAFDRYLAICRPLHYPTIMTTHLCTKLVINCWVFGFLWFLIPIIIVSQMSFCGDRIIDHFLCDPGPLLAHTCKKAPVIELVFSTLSPLPLIFPFLFIMGSYALVLRAVLKIPSAAGRKKAFSTCGSHLAVVSLFYGSVLVMYGSPTSEHEAGMQKIVTLFYSVVTPFLNPMIYSLRNKDMKTALQKFLEI</sequence>
<dbReference type="AlphaFoldDB" id="L8YDW8"/>
<reference evidence="17" key="1">
    <citation type="submission" date="2012-07" db="EMBL/GenBank/DDBJ databases">
        <title>Genome of the Chinese tree shrew, a rising model animal genetically related to primates.</title>
        <authorList>
            <person name="Zhang G."/>
            <person name="Fan Y."/>
            <person name="Yao Y."/>
            <person name="Huang Z."/>
        </authorList>
    </citation>
    <scope>NUCLEOTIDE SEQUENCE [LARGE SCALE GENOMIC DNA]</scope>
</reference>
<keyword evidence="2" id="KW-1003">Cell membrane</keyword>
<feature type="transmembrane region" description="Helical" evidence="14">
    <location>
        <begin position="407"/>
        <end position="429"/>
    </location>
</feature>
<dbReference type="PROSITE" id="PS50262">
    <property type="entry name" value="G_PROTEIN_RECEP_F1_2"/>
    <property type="match status" value="2"/>
</dbReference>
<evidence type="ECO:0000256" key="12">
    <source>
        <dbReference type="ARBA" id="ARBA00023224"/>
    </source>
</evidence>
<dbReference type="eggNOG" id="ENOG502QVH7">
    <property type="taxonomic scope" value="Eukaryota"/>
</dbReference>
<dbReference type="PRINTS" id="PR00237">
    <property type="entry name" value="GPCRRHODOPSN"/>
</dbReference>
<keyword evidence="5" id="KW-0552">Olfaction</keyword>
<feature type="transmembrane region" description="Helical" evidence="14">
    <location>
        <begin position="28"/>
        <end position="54"/>
    </location>
</feature>
<organism evidence="16 17">
    <name type="scientific">Tupaia chinensis</name>
    <name type="common">Chinese tree shrew</name>
    <name type="synonym">Tupaia belangeri chinensis</name>
    <dbReference type="NCBI Taxonomy" id="246437"/>
    <lineage>
        <taxon>Eukaryota</taxon>
        <taxon>Metazoa</taxon>
        <taxon>Chordata</taxon>
        <taxon>Craniata</taxon>
        <taxon>Vertebrata</taxon>
        <taxon>Euteleostomi</taxon>
        <taxon>Mammalia</taxon>
        <taxon>Eutheria</taxon>
        <taxon>Euarchontoglires</taxon>
        <taxon>Scandentia</taxon>
        <taxon>Tupaiidae</taxon>
        <taxon>Tupaia</taxon>
    </lineage>
</organism>
<keyword evidence="3" id="KW-0716">Sensory transduction</keyword>
<keyword evidence="7 13" id="KW-0297">G-protein coupled receptor</keyword>
<evidence type="ECO:0000256" key="6">
    <source>
        <dbReference type="ARBA" id="ARBA00022989"/>
    </source>
</evidence>
<evidence type="ECO:0000313" key="16">
    <source>
        <dbReference type="EMBL" id="ELV13294.1"/>
    </source>
</evidence>
<feature type="domain" description="G-protein coupled receptors family 1 profile" evidence="15">
    <location>
        <begin position="308"/>
        <end position="557"/>
    </location>
</feature>
<protein>
    <submittedName>
        <fullName evidence="16">Olfactory receptor 11G2</fullName>
    </submittedName>
</protein>
<evidence type="ECO:0000256" key="13">
    <source>
        <dbReference type="RuleBase" id="RU000688"/>
    </source>
</evidence>
<feature type="domain" description="G-protein coupled receptors family 1 profile" evidence="15">
    <location>
        <begin position="44"/>
        <end position="261"/>
    </location>
</feature>
<feature type="transmembrane region" description="Helical" evidence="14">
    <location>
        <begin position="325"/>
        <end position="345"/>
    </location>
</feature>
<dbReference type="GO" id="GO:0005886">
    <property type="term" value="C:plasma membrane"/>
    <property type="evidence" value="ECO:0007669"/>
    <property type="project" value="UniProtKB-SubCell"/>
</dbReference>
<dbReference type="Gene3D" id="1.20.1070.10">
    <property type="entry name" value="Rhodopsin 7-helix transmembrane proteins"/>
    <property type="match status" value="2"/>
</dbReference>
<keyword evidence="17" id="KW-1185">Reference proteome</keyword>
<accession>L8YDW8</accession>
<evidence type="ECO:0000256" key="4">
    <source>
        <dbReference type="ARBA" id="ARBA00022692"/>
    </source>
</evidence>
<feature type="transmembrane region" description="Helical" evidence="14">
    <location>
        <begin position="61"/>
        <end position="81"/>
    </location>
</feature>
<evidence type="ECO:0000313" key="17">
    <source>
        <dbReference type="Proteomes" id="UP000011518"/>
    </source>
</evidence>
<dbReference type="InterPro" id="IPR017452">
    <property type="entry name" value="GPCR_Rhodpsn_7TM"/>
</dbReference>
<evidence type="ECO:0000256" key="14">
    <source>
        <dbReference type="SAM" id="Phobius"/>
    </source>
</evidence>
<keyword evidence="11" id="KW-0325">Glycoprotein</keyword>
<feature type="transmembrane region" description="Helical" evidence="14">
    <location>
        <begin position="208"/>
        <end position="229"/>
    </location>
</feature>
<dbReference type="SUPFAM" id="SSF81321">
    <property type="entry name" value="Family A G protein-coupled receptor-like"/>
    <property type="match status" value="2"/>
</dbReference>
<feature type="transmembrane region" description="Helical" evidence="14">
    <location>
        <begin position="365"/>
        <end position="387"/>
    </location>
</feature>
<evidence type="ECO:0000256" key="1">
    <source>
        <dbReference type="ARBA" id="ARBA00004651"/>
    </source>
</evidence>
<dbReference type="EMBL" id="KB362182">
    <property type="protein sequence ID" value="ELV13294.1"/>
    <property type="molecule type" value="Genomic_DNA"/>
</dbReference>
<name>L8YDW8_TUPCH</name>
<dbReference type="InParanoid" id="L8YDW8"/>
<dbReference type="STRING" id="246437.L8YDW8"/>
<dbReference type="PRINTS" id="PR00245">
    <property type="entry name" value="OLFACTORYR"/>
</dbReference>
<reference evidence="17" key="2">
    <citation type="journal article" date="2013" name="Nat. Commun.">
        <title>Genome of the Chinese tree shrew.</title>
        <authorList>
            <person name="Fan Y."/>
            <person name="Huang Z.Y."/>
            <person name="Cao C.C."/>
            <person name="Chen C.S."/>
            <person name="Chen Y.X."/>
            <person name="Fan D.D."/>
            <person name="He J."/>
            <person name="Hou H.L."/>
            <person name="Hu L."/>
            <person name="Hu X.T."/>
            <person name="Jiang X.T."/>
            <person name="Lai R."/>
            <person name="Lang Y.S."/>
            <person name="Liang B."/>
            <person name="Liao S.G."/>
            <person name="Mu D."/>
            <person name="Ma Y.Y."/>
            <person name="Niu Y.Y."/>
            <person name="Sun X.Q."/>
            <person name="Xia J.Q."/>
            <person name="Xiao J."/>
            <person name="Xiong Z.Q."/>
            <person name="Xu L."/>
            <person name="Yang L."/>
            <person name="Zhang Y."/>
            <person name="Zhao W."/>
            <person name="Zhao X.D."/>
            <person name="Zheng Y.T."/>
            <person name="Zhou J.M."/>
            <person name="Zhu Y.B."/>
            <person name="Zhang G.J."/>
            <person name="Wang J."/>
            <person name="Yao Y.G."/>
        </authorList>
    </citation>
    <scope>NUCLEOTIDE SEQUENCE [LARGE SCALE GENOMIC DNA]</scope>
</reference>
<keyword evidence="10 13" id="KW-0675">Receptor</keyword>
<feature type="transmembrane region" description="Helical" evidence="14">
    <location>
        <begin position="101"/>
        <end position="123"/>
    </location>
</feature>
<evidence type="ECO:0000256" key="2">
    <source>
        <dbReference type="ARBA" id="ARBA00022475"/>
    </source>
</evidence>
<dbReference type="Proteomes" id="UP000011518">
    <property type="component" value="Unassembled WGS sequence"/>
</dbReference>
<evidence type="ECO:0000259" key="15">
    <source>
        <dbReference type="PROSITE" id="PS50262"/>
    </source>
</evidence>
<proteinExistence type="inferred from homology"/>
<dbReference type="GO" id="GO:0004984">
    <property type="term" value="F:olfactory receptor activity"/>
    <property type="evidence" value="ECO:0007669"/>
    <property type="project" value="InterPro"/>
</dbReference>
<evidence type="ECO:0000256" key="10">
    <source>
        <dbReference type="ARBA" id="ARBA00023170"/>
    </source>
</evidence>
<dbReference type="InterPro" id="IPR000276">
    <property type="entry name" value="GPCR_Rhodpsn"/>
</dbReference>
<dbReference type="Pfam" id="PF13853">
    <property type="entry name" value="7tm_4"/>
    <property type="match status" value="2"/>
</dbReference>
<dbReference type="GO" id="GO:0004930">
    <property type="term" value="F:G protein-coupled receptor activity"/>
    <property type="evidence" value="ECO:0007669"/>
    <property type="project" value="UniProtKB-KW"/>
</dbReference>
<evidence type="ECO:0000256" key="5">
    <source>
        <dbReference type="ARBA" id="ARBA00022725"/>
    </source>
</evidence>
<keyword evidence="9" id="KW-1015">Disulfide bond</keyword>
<dbReference type="FunCoup" id="L8YDW8">
    <property type="interactions" value="432"/>
</dbReference>
<keyword evidence="12 13" id="KW-0807">Transducer</keyword>
<comment type="subcellular location">
    <subcellularLocation>
        <location evidence="1">Cell membrane</location>
        <topology evidence="1">Multi-pass membrane protein</topology>
    </subcellularLocation>
</comment>
<feature type="transmembrane region" description="Helical" evidence="14">
    <location>
        <begin position="505"/>
        <end position="528"/>
    </location>
</feature>